<feature type="binding site" evidence="9">
    <location>
        <position position="414"/>
    </location>
    <ligand>
        <name>substrate</name>
    </ligand>
</feature>
<comment type="subcellular location">
    <subcellularLocation>
        <location evidence="1">Cell membrane</location>
        <topology evidence="1">Multi-pass membrane protein</topology>
    </subcellularLocation>
</comment>
<keyword evidence="9" id="KW-0479">Metal-binding</keyword>
<dbReference type="SUPFAM" id="SSF53649">
    <property type="entry name" value="Alkaline phosphatase-like"/>
    <property type="match status" value="1"/>
</dbReference>
<keyword evidence="7 11" id="KW-0472">Membrane</keyword>
<dbReference type="GO" id="GO:0005886">
    <property type="term" value="C:plasma membrane"/>
    <property type="evidence" value="ECO:0007669"/>
    <property type="project" value="UniProtKB-SubCell"/>
</dbReference>
<proteinExistence type="inferred from homology"/>
<dbReference type="CDD" id="cd16015">
    <property type="entry name" value="LTA_synthase"/>
    <property type="match status" value="1"/>
</dbReference>
<dbReference type="InterPro" id="IPR017850">
    <property type="entry name" value="Alkaline_phosphatase_core_sf"/>
</dbReference>
<dbReference type="AlphaFoldDB" id="A0A931F9F4"/>
<evidence type="ECO:0000256" key="8">
    <source>
        <dbReference type="PIRSR" id="PIRSR005091-1"/>
    </source>
</evidence>
<keyword evidence="4" id="KW-1003">Cell membrane</keyword>
<keyword evidence="9" id="KW-0464">Manganese</keyword>
<keyword evidence="5 11" id="KW-0812">Transmembrane</keyword>
<evidence type="ECO:0000256" key="10">
    <source>
        <dbReference type="PIRSR" id="PIRSR005091-3"/>
    </source>
</evidence>
<dbReference type="GO" id="GO:0046872">
    <property type="term" value="F:metal ion binding"/>
    <property type="evidence" value="ECO:0007669"/>
    <property type="project" value="UniProtKB-KW"/>
</dbReference>
<evidence type="ECO:0000259" key="12">
    <source>
        <dbReference type="Pfam" id="PF00884"/>
    </source>
</evidence>
<protein>
    <submittedName>
        <fullName evidence="13">LTA synthase family protein</fullName>
    </submittedName>
</protein>
<feature type="transmembrane region" description="Helical" evidence="11">
    <location>
        <begin position="68"/>
        <end position="87"/>
    </location>
</feature>
<dbReference type="PIRSF" id="PIRSF005091">
    <property type="entry name" value="Mmb_sulf_HI1246"/>
    <property type="match status" value="1"/>
</dbReference>
<dbReference type="InterPro" id="IPR050448">
    <property type="entry name" value="OpgB/LTA_synthase_biosynth"/>
</dbReference>
<feature type="binding site" evidence="10">
    <location>
        <position position="254"/>
    </location>
    <ligand>
        <name>Mn(2+)</name>
        <dbReference type="ChEBI" id="CHEBI:29035"/>
    </ligand>
</feature>
<comment type="pathway">
    <text evidence="2">Cell wall biogenesis; lipoteichoic acid biosynthesis.</text>
</comment>
<evidence type="ECO:0000256" key="5">
    <source>
        <dbReference type="ARBA" id="ARBA00022692"/>
    </source>
</evidence>
<dbReference type="EMBL" id="JADPIE010000001">
    <property type="protein sequence ID" value="MBF8435897.1"/>
    <property type="molecule type" value="Genomic_DNA"/>
</dbReference>
<sequence length="619" mass="72682">MNHFKEMNKKEKIFAISFLLGFLIKYNIIMLHIFSVPSILSIFFRNIAFIMFIIYFIYPIVKKRSGRLIIFIFSIVFSFFFLSNLWYNRHLGNYLSINEMAVGDTYNPIGVVFRHVFNVYDPLFIVDLILMGFTIKITQESGSSLKSKLSYNRMKKIKTGAIVLLSILIILMGQIFITNLAFGGFTPVELYNNSTPGFVNVYGVIPLYTFELLYDYGEDDFEIVENRLPETETKLSDDDKLIDDYSNIIVIQVESLDKKTMDYEYNDKEIVPFVNSLKEDSLYANDFYAQHVNGSFDADFSLLTGMYPVNRQYSFREHDMTQFPSLVNIMNDLGYQTMAFHGNDASFFHRHEAYPELGFDKFYSREDYSMDDREYVIEDNYLGINDYDFLKQSVDFIEEAEEPFFAYLITVTSHTPFTFYPEEFEQEEFEDLNSQLVKDFFNSLYFVDHSLEMFFNELEDRGLKNDTLFVIYSDHEAAIETPEYSSSVNFNVDRNIKEPEHIPLLIKHPDLNAGKIEKTGTITDLPPTILDIMGVNNIPDDFMGYSMLHPEDKPVLFIHEIPQILYQNQLFVNEFDEFIKIGHVENLEQDIELDTETKELLLEKIRYSRDIKQLRRRNE</sequence>
<feature type="active site" evidence="8">
    <location>
        <position position="295"/>
    </location>
</feature>
<evidence type="ECO:0000256" key="2">
    <source>
        <dbReference type="ARBA" id="ARBA00004936"/>
    </source>
</evidence>
<dbReference type="PANTHER" id="PTHR47371">
    <property type="entry name" value="LIPOTEICHOIC ACID SYNTHASE"/>
    <property type="match status" value="1"/>
</dbReference>
<dbReference type="Gene3D" id="3.40.720.10">
    <property type="entry name" value="Alkaline Phosphatase, subunit A"/>
    <property type="match status" value="1"/>
</dbReference>
<feature type="binding site" evidence="10">
    <location>
        <position position="474"/>
    </location>
    <ligand>
        <name>Mn(2+)</name>
        <dbReference type="ChEBI" id="CHEBI:29035"/>
    </ligand>
</feature>
<accession>A0A931F9F4</accession>
<evidence type="ECO:0000256" key="4">
    <source>
        <dbReference type="ARBA" id="ARBA00022475"/>
    </source>
</evidence>
<comment type="caution">
    <text evidence="13">The sequence shown here is derived from an EMBL/GenBank/DDBJ whole genome shotgun (WGS) entry which is preliminary data.</text>
</comment>
<dbReference type="PANTHER" id="PTHR47371:SF3">
    <property type="entry name" value="PHOSPHOGLYCEROL TRANSFERASE I"/>
    <property type="match status" value="1"/>
</dbReference>
<evidence type="ECO:0000256" key="11">
    <source>
        <dbReference type="SAM" id="Phobius"/>
    </source>
</evidence>
<feature type="domain" description="Sulfatase N-terminal" evidence="12">
    <location>
        <begin position="246"/>
        <end position="535"/>
    </location>
</feature>
<dbReference type="InterPro" id="IPR000917">
    <property type="entry name" value="Sulfatase_N"/>
</dbReference>
<evidence type="ECO:0000256" key="1">
    <source>
        <dbReference type="ARBA" id="ARBA00004651"/>
    </source>
</evidence>
<comment type="similarity">
    <text evidence="3">Belongs to the LTA synthase family.</text>
</comment>
<name>A0A931F9F4_9FIRM</name>
<evidence type="ECO:0000256" key="6">
    <source>
        <dbReference type="ARBA" id="ARBA00022989"/>
    </source>
</evidence>
<dbReference type="RefSeq" id="WP_270452599.1">
    <property type="nucleotide sequence ID" value="NZ_JADPIE010000001.1"/>
</dbReference>
<dbReference type="Proteomes" id="UP000621436">
    <property type="component" value="Unassembled WGS sequence"/>
</dbReference>
<feature type="transmembrane region" description="Helical" evidence="11">
    <location>
        <begin position="12"/>
        <end position="33"/>
    </location>
</feature>
<keyword evidence="14" id="KW-1185">Reference proteome</keyword>
<dbReference type="Pfam" id="PF00884">
    <property type="entry name" value="Sulfatase"/>
    <property type="match status" value="1"/>
</dbReference>
<evidence type="ECO:0000256" key="9">
    <source>
        <dbReference type="PIRSR" id="PIRSR005091-2"/>
    </source>
</evidence>
<feature type="transmembrane region" description="Helical" evidence="11">
    <location>
        <begin position="39"/>
        <end position="61"/>
    </location>
</feature>
<evidence type="ECO:0000313" key="13">
    <source>
        <dbReference type="EMBL" id="MBF8435897.1"/>
    </source>
</evidence>
<organism evidence="13 14">
    <name type="scientific">Halonatronomonas betaini</name>
    <dbReference type="NCBI Taxonomy" id="2778430"/>
    <lineage>
        <taxon>Bacteria</taxon>
        <taxon>Bacillati</taxon>
        <taxon>Bacillota</taxon>
        <taxon>Clostridia</taxon>
        <taxon>Halanaerobiales</taxon>
        <taxon>Halarsenatibacteraceae</taxon>
        <taxon>Halonatronomonas</taxon>
    </lineage>
</organism>
<reference evidence="13" key="1">
    <citation type="submission" date="2020-11" db="EMBL/GenBank/DDBJ databases">
        <title>Halonatronomonas betainensis gen. nov., sp. nov. a novel haloalkaliphilic representative of the family Halanaerobiacae capable of betaine degradation.</title>
        <authorList>
            <person name="Boltyanskaya Y."/>
            <person name="Kevbrin V."/>
            <person name="Detkova E."/>
            <person name="Grouzdev D.S."/>
            <person name="Koziaeva V."/>
            <person name="Zhilina T."/>
        </authorList>
    </citation>
    <scope>NUCLEOTIDE SEQUENCE</scope>
    <source>
        <strain evidence="13">Z-7014</strain>
    </source>
</reference>
<feature type="binding site" evidence="10">
    <location>
        <position position="475"/>
    </location>
    <ligand>
        <name>Mn(2+)</name>
        <dbReference type="ChEBI" id="CHEBI:29035"/>
    </ligand>
</feature>
<evidence type="ECO:0000313" key="14">
    <source>
        <dbReference type="Proteomes" id="UP000621436"/>
    </source>
</evidence>
<evidence type="ECO:0000256" key="3">
    <source>
        <dbReference type="ARBA" id="ARBA00009983"/>
    </source>
</evidence>
<dbReference type="Gene3D" id="3.30.1120.170">
    <property type="match status" value="1"/>
</dbReference>
<keyword evidence="6 11" id="KW-1133">Transmembrane helix</keyword>
<gene>
    <name evidence="13" type="ORF">I0Q91_02290</name>
</gene>
<evidence type="ECO:0000256" key="7">
    <source>
        <dbReference type="ARBA" id="ARBA00023136"/>
    </source>
</evidence>
<feature type="transmembrane region" description="Helical" evidence="11">
    <location>
        <begin position="159"/>
        <end position="182"/>
    </location>
</feature>
<dbReference type="InterPro" id="IPR012160">
    <property type="entry name" value="LtaS-like"/>
</dbReference>
<feature type="transmembrane region" description="Helical" evidence="11">
    <location>
        <begin position="119"/>
        <end position="138"/>
    </location>
</feature>